<dbReference type="PANTHER" id="PTHR45856">
    <property type="entry name" value="ALPHA/BETA-HYDROLASES SUPERFAMILY PROTEIN"/>
    <property type="match status" value="1"/>
</dbReference>
<proteinExistence type="predicted"/>
<dbReference type="SUPFAM" id="SSF53474">
    <property type="entry name" value="alpha/beta-Hydrolases"/>
    <property type="match status" value="1"/>
</dbReference>
<dbReference type="Proteomes" id="UP000247498">
    <property type="component" value="Unassembled WGS sequence"/>
</dbReference>
<protein>
    <recommendedName>
        <fullName evidence="2">Fungal lipase-type domain-containing protein</fullName>
    </recommendedName>
</protein>
<sequence length="387" mass="42216">MIGLTEVLIADAPRPPCANKSETGYGHQEQPPTKGVDGSTAPKLLPNRMPVPREFAGAARKEVLDAEGPTYAFLWATIVNNYFWWPCSKTLGGSLDYLFPTGWAGVGGNSPTDGPGVIASGAGEPYIVMMRKAESVVISMRGTNSPDDWKENFQYDRIRRPRLDKSNRYQGSVFHGYFRMVNDTFWGPVRDALDSEVVKGGATNLVFTGHSQGAGITMMLAYAAANHLKSAGKGDVVVNAVGFATPAVGDTKFTKELTKRVNARQVFFINDLVPDYPCTSKRGDGAKSMPACAGTLVPTRTIKSKSGWPDYQQLWGQILVTGQDEPIQKDQWATTNLVTAATGGRRFIETHRCSYQCFLSTFVTDFRDNRCILDGSSLTGYTICLPP</sequence>
<keyword evidence="4" id="KW-1185">Reference proteome</keyword>
<evidence type="ECO:0000259" key="2">
    <source>
        <dbReference type="Pfam" id="PF01764"/>
    </source>
</evidence>
<gene>
    <name evidence="3" type="ORF">Rsub_07917</name>
</gene>
<feature type="region of interest" description="Disordered" evidence="1">
    <location>
        <begin position="13"/>
        <end position="47"/>
    </location>
</feature>
<reference evidence="3 4" key="1">
    <citation type="journal article" date="2018" name="Sci. Rep.">
        <title>Raphidocelis subcapitata (=Pseudokirchneriella subcapitata) provides an insight into genome evolution and environmental adaptations in the Sphaeropleales.</title>
        <authorList>
            <person name="Suzuki S."/>
            <person name="Yamaguchi H."/>
            <person name="Nakajima N."/>
            <person name="Kawachi M."/>
        </authorList>
    </citation>
    <scope>NUCLEOTIDE SEQUENCE [LARGE SCALE GENOMIC DNA]</scope>
    <source>
        <strain evidence="3 4">NIES-35</strain>
    </source>
</reference>
<accession>A0A2V0P8D6</accession>
<evidence type="ECO:0000313" key="3">
    <source>
        <dbReference type="EMBL" id="GBF95202.1"/>
    </source>
</evidence>
<dbReference type="OrthoDB" id="508212at2759"/>
<dbReference type="Gene3D" id="3.40.50.1820">
    <property type="entry name" value="alpha/beta hydrolase"/>
    <property type="match status" value="1"/>
</dbReference>
<evidence type="ECO:0000313" key="4">
    <source>
        <dbReference type="Proteomes" id="UP000247498"/>
    </source>
</evidence>
<dbReference type="AlphaFoldDB" id="A0A2V0P8D6"/>
<name>A0A2V0P8D6_9CHLO</name>
<dbReference type="EMBL" id="BDRX01000061">
    <property type="protein sequence ID" value="GBF95202.1"/>
    <property type="molecule type" value="Genomic_DNA"/>
</dbReference>
<dbReference type="InterPro" id="IPR051218">
    <property type="entry name" value="Sec_MonoDiacylglyc_Lipase"/>
</dbReference>
<feature type="domain" description="Fungal lipase-type" evidence="2">
    <location>
        <begin position="137"/>
        <end position="278"/>
    </location>
</feature>
<dbReference type="PANTHER" id="PTHR45856:SF24">
    <property type="entry name" value="FUNGAL LIPASE-LIKE DOMAIN-CONTAINING PROTEIN"/>
    <property type="match status" value="1"/>
</dbReference>
<organism evidence="3 4">
    <name type="scientific">Raphidocelis subcapitata</name>
    <dbReference type="NCBI Taxonomy" id="307507"/>
    <lineage>
        <taxon>Eukaryota</taxon>
        <taxon>Viridiplantae</taxon>
        <taxon>Chlorophyta</taxon>
        <taxon>core chlorophytes</taxon>
        <taxon>Chlorophyceae</taxon>
        <taxon>CS clade</taxon>
        <taxon>Sphaeropleales</taxon>
        <taxon>Selenastraceae</taxon>
        <taxon>Raphidocelis</taxon>
    </lineage>
</organism>
<dbReference type="InterPro" id="IPR002921">
    <property type="entry name" value="Fungal_lipase-type"/>
</dbReference>
<comment type="caution">
    <text evidence="3">The sequence shown here is derived from an EMBL/GenBank/DDBJ whole genome shotgun (WGS) entry which is preliminary data.</text>
</comment>
<dbReference type="InterPro" id="IPR029058">
    <property type="entry name" value="AB_hydrolase_fold"/>
</dbReference>
<evidence type="ECO:0000256" key="1">
    <source>
        <dbReference type="SAM" id="MobiDB-lite"/>
    </source>
</evidence>
<dbReference type="Pfam" id="PF01764">
    <property type="entry name" value="Lipase_3"/>
    <property type="match status" value="1"/>
</dbReference>
<dbReference type="InParanoid" id="A0A2V0P8D6"/>
<dbReference type="GO" id="GO:0006629">
    <property type="term" value="P:lipid metabolic process"/>
    <property type="evidence" value="ECO:0007669"/>
    <property type="project" value="InterPro"/>
</dbReference>